<dbReference type="Pfam" id="PF04970">
    <property type="entry name" value="LRAT"/>
    <property type="match status" value="1"/>
</dbReference>
<dbReference type="RefSeq" id="WP_326927796.1">
    <property type="nucleotide sequence ID" value="NZ_CP123443.1"/>
</dbReference>
<organism evidence="6 7">
    <name type="scientific">Candidatus Haliotispira prima</name>
    <dbReference type="NCBI Taxonomy" id="3034016"/>
    <lineage>
        <taxon>Bacteria</taxon>
        <taxon>Pseudomonadati</taxon>
        <taxon>Spirochaetota</taxon>
        <taxon>Spirochaetia</taxon>
        <taxon>Spirochaetales</taxon>
        <taxon>Spirochaetaceae</taxon>
        <taxon>Candidatus Haliotispira</taxon>
    </lineage>
</organism>
<keyword evidence="2" id="KW-0378">Hydrolase</keyword>
<proteinExistence type="predicted"/>
<dbReference type="Gene3D" id="3.90.1720.10">
    <property type="entry name" value="endopeptidase domain like (from Nostoc punctiforme)"/>
    <property type="match status" value="1"/>
</dbReference>
<keyword evidence="1" id="KW-0808">Transferase</keyword>
<dbReference type="InterPro" id="IPR007053">
    <property type="entry name" value="LRAT_dom"/>
</dbReference>
<dbReference type="GO" id="GO:0016746">
    <property type="term" value="F:acyltransferase activity"/>
    <property type="evidence" value="ECO:0007669"/>
    <property type="project" value="UniProtKB-KW"/>
</dbReference>
<dbReference type="InterPro" id="IPR051496">
    <property type="entry name" value="H-rev107_PLA/AT"/>
</dbReference>
<evidence type="ECO:0000313" key="6">
    <source>
        <dbReference type="EMBL" id="WGK69610.1"/>
    </source>
</evidence>
<dbReference type="EMBL" id="CP123443">
    <property type="protein sequence ID" value="WGK69610.1"/>
    <property type="molecule type" value="Genomic_DNA"/>
</dbReference>
<feature type="transmembrane region" description="Helical" evidence="4">
    <location>
        <begin position="109"/>
        <end position="127"/>
    </location>
</feature>
<accession>A0ABY8MJ35</accession>
<keyword evidence="4" id="KW-1133">Transmembrane helix</keyword>
<keyword evidence="4" id="KW-0472">Membrane</keyword>
<evidence type="ECO:0000259" key="5">
    <source>
        <dbReference type="PROSITE" id="PS51934"/>
    </source>
</evidence>
<keyword evidence="3" id="KW-0443">Lipid metabolism</keyword>
<evidence type="ECO:0000256" key="3">
    <source>
        <dbReference type="ARBA" id="ARBA00023098"/>
    </source>
</evidence>
<keyword evidence="4" id="KW-0812">Transmembrane</keyword>
<keyword evidence="6" id="KW-0012">Acyltransferase</keyword>
<evidence type="ECO:0000256" key="4">
    <source>
        <dbReference type="SAM" id="Phobius"/>
    </source>
</evidence>
<dbReference type="PROSITE" id="PS51934">
    <property type="entry name" value="LRAT"/>
    <property type="match status" value="1"/>
</dbReference>
<dbReference type="Proteomes" id="UP001228690">
    <property type="component" value="Chromosome"/>
</dbReference>
<keyword evidence="7" id="KW-1185">Reference proteome</keyword>
<reference evidence="6 7" key="1">
    <citation type="submission" date="2023-04" db="EMBL/GenBank/DDBJ databases">
        <title>Spirochaete genome identified in red abalone sample constitutes a novel genus.</title>
        <authorList>
            <person name="Sharma S.P."/>
            <person name="Purcell C.M."/>
            <person name="Hyde J.R."/>
            <person name="Severin A.J."/>
        </authorList>
    </citation>
    <scope>NUCLEOTIDE SEQUENCE [LARGE SCALE GENOMIC DNA]</scope>
    <source>
        <strain evidence="6 7">SP-2023</strain>
    </source>
</reference>
<evidence type="ECO:0000256" key="2">
    <source>
        <dbReference type="ARBA" id="ARBA00022801"/>
    </source>
</evidence>
<gene>
    <name evidence="6" type="ORF">P0082_01755</name>
</gene>
<name>A0ABY8MJ35_9SPIO</name>
<evidence type="ECO:0000313" key="7">
    <source>
        <dbReference type="Proteomes" id="UP001228690"/>
    </source>
</evidence>
<dbReference type="PANTHER" id="PTHR13943:SF77">
    <property type="entry name" value="LRAT DOMAIN-CONTAINING PROTEIN"/>
    <property type="match status" value="1"/>
</dbReference>
<feature type="domain" description="LRAT" evidence="5">
    <location>
        <begin position="12"/>
        <end position="105"/>
    </location>
</feature>
<sequence length="136" mass="15069">MNKEPDPYQKGDVLQVNVGVTHYGIYVGNGHVIHNSKQRSCITKETLKTFSGGGEIALSHEIVPENREETVEYAESHLEDDYYLFSNNCEHFARAACGKLKESKQLQDAVAAVVILALIILLISSSSEESNKDDKT</sequence>
<protein>
    <submittedName>
        <fullName evidence="6">Lecithin retinol acyltransferase family protein</fullName>
    </submittedName>
</protein>
<evidence type="ECO:0000256" key="1">
    <source>
        <dbReference type="ARBA" id="ARBA00022679"/>
    </source>
</evidence>
<dbReference type="PANTHER" id="PTHR13943">
    <property type="entry name" value="HRAS-LIKE SUPPRESSOR - RELATED"/>
    <property type="match status" value="1"/>
</dbReference>